<sequence>MQEEQERFADELLTAIAQENITLVFTLRADFYGYVLSYRPLRDALQEFTPQLLSSMKREELQAAIELPAQKLEVQLEPQLTQRILDDVAEEPGNLPLLEFALTRLWEKQINRELTHQAYEEIGGVKKAIANHAQQIYQQLSETEKKQAQRIFVQLVRPGEGTEDTRRIATRAEVGEDNWKLVSYLAGYQARLVVTGRQEPEDTVEVVHEALIREWGTLREWINTNRQFRTWQERLKVALREWKNNNHDSGGLLRGASLTVAGDWLQKRAGEMTQEEREFIQVSARKQKRSRQFTTFVVSGAFILVSTLGIFAAWQWWQAELQRKRVETAQFGQSDALSHYSEELFNQGQVFDALLASLRAAIPLKRTNAQPSMQMV</sequence>
<evidence type="ECO:0000313" key="4">
    <source>
        <dbReference type="Proteomes" id="UP000702425"/>
    </source>
</evidence>
<keyword evidence="1" id="KW-1133">Transmembrane helix</keyword>
<dbReference type="Pfam" id="PF20703">
    <property type="entry name" value="nSTAND1"/>
    <property type="match status" value="1"/>
</dbReference>
<evidence type="ECO:0000259" key="2">
    <source>
        <dbReference type="Pfam" id="PF20703"/>
    </source>
</evidence>
<proteinExistence type="predicted"/>
<evidence type="ECO:0000313" key="3">
    <source>
        <dbReference type="EMBL" id="NQE38654.1"/>
    </source>
</evidence>
<dbReference type="Proteomes" id="UP000702425">
    <property type="component" value="Unassembled WGS sequence"/>
</dbReference>
<gene>
    <name evidence="3" type="ORF">E5S67_06439</name>
</gene>
<organism evidence="3 4">
    <name type="scientific">Microcoleus asticus IPMA8</name>
    <dbReference type="NCBI Taxonomy" id="2563858"/>
    <lineage>
        <taxon>Bacteria</taxon>
        <taxon>Bacillati</taxon>
        <taxon>Cyanobacteriota</taxon>
        <taxon>Cyanophyceae</taxon>
        <taxon>Oscillatoriophycideae</taxon>
        <taxon>Oscillatoriales</taxon>
        <taxon>Microcoleaceae</taxon>
        <taxon>Microcoleus</taxon>
        <taxon>Microcoleus asticus</taxon>
    </lineage>
</organism>
<evidence type="ECO:0000256" key="1">
    <source>
        <dbReference type="SAM" id="Phobius"/>
    </source>
</evidence>
<accession>A0ABX2D7K6</accession>
<feature type="transmembrane region" description="Helical" evidence="1">
    <location>
        <begin position="293"/>
        <end position="317"/>
    </location>
</feature>
<dbReference type="RefSeq" id="WP_216670853.1">
    <property type="nucleotide sequence ID" value="NZ_CAWPPK010000226.1"/>
</dbReference>
<name>A0ABX2D7K6_9CYAN</name>
<keyword evidence="4" id="KW-1185">Reference proteome</keyword>
<protein>
    <recommendedName>
        <fullName evidence="2">Novel STAND NTPase 1 domain-containing protein</fullName>
    </recommendedName>
</protein>
<dbReference type="InterPro" id="IPR049052">
    <property type="entry name" value="nSTAND1"/>
</dbReference>
<keyword evidence="1" id="KW-0472">Membrane</keyword>
<dbReference type="EMBL" id="SRRZ01000301">
    <property type="protein sequence ID" value="NQE38654.1"/>
    <property type="molecule type" value="Genomic_DNA"/>
</dbReference>
<reference evidence="3 4" key="1">
    <citation type="journal article" date="2020" name="Sci. Rep.">
        <title>A novel cyanobacterial geosmin producer, revising GeoA distribution and dispersion patterns in Bacteria.</title>
        <authorList>
            <person name="Churro C."/>
            <person name="Semedo-Aguiar A.P."/>
            <person name="Silva A.D."/>
            <person name="Pereira-Leal J.B."/>
            <person name="Leite R.B."/>
        </authorList>
    </citation>
    <scope>NUCLEOTIDE SEQUENCE [LARGE SCALE GENOMIC DNA]</scope>
    <source>
        <strain evidence="3 4">IPMA8</strain>
    </source>
</reference>
<feature type="domain" description="Novel STAND NTPase 1" evidence="2">
    <location>
        <begin position="2"/>
        <end position="249"/>
    </location>
</feature>
<keyword evidence="1" id="KW-0812">Transmembrane</keyword>
<comment type="caution">
    <text evidence="3">The sequence shown here is derived from an EMBL/GenBank/DDBJ whole genome shotgun (WGS) entry which is preliminary data.</text>
</comment>